<protein>
    <submittedName>
        <fullName evidence="2">Uncharacterized protein</fullName>
    </submittedName>
</protein>
<accession>A0A1E3PFN0</accession>
<feature type="signal peptide" evidence="1">
    <location>
        <begin position="1"/>
        <end position="22"/>
    </location>
</feature>
<dbReference type="AlphaFoldDB" id="A0A1E3PFN0"/>
<evidence type="ECO:0000313" key="2">
    <source>
        <dbReference type="EMBL" id="ODQ64014.1"/>
    </source>
</evidence>
<gene>
    <name evidence="2" type="ORF">NADFUDRAFT_52999</name>
</gene>
<name>A0A1E3PFN0_9ASCO</name>
<keyword evidence="3" id="KW-1185">Reference proteome</keyword>
<dbReference type="EMBL" id="KV454413">
    <property type="protein sequence ID" value="ODQ64014.1"/>
    <property type="molecule type" value="Genomic_DNA"/>
</dbReference>
<evidence type="ECO:0000256" key="1">
    <source>
        <dbReference type="SAM" id="SignalP"/>
    </source>
</evidence>
<organism evidence="2 3">
    <name type="scientific">Nadsonia fulvescens var. elongata DSM 6958</name>
    <dbReference type="NCBI Taxonomy" id="857566"/>
    <lineage>
        <taxon>Eukaryota</taxon>
        <taxon>Fungi</taxon>
        <taxon>Dikarya</taxon>
        <taxon>Ascomycota</taxon>
        <taxon>Saccharomycotina</taxon>
        <taxon>Dipodascomycetes</taxon>
        <taxon>Dipodascales</taxon>
        <taxon>Dipodascales incertae sedis</taxon>
        <taxon>Nadsonia</taxon>
    </lineage>
</organism>
<proteinExistence type="predicted"/>
<feature type="chain" id="PRO_5009133828" evidence="1">
    <location>
        <begin position="23"/>
        <end position="63"/>
    </location>
</feature>
<evidence type="ECO:0000313" key="3">
    <source>
        <dbReference type="Proteomes" id="UP000095009"/>
    </source>
</evidence>
<dbReference type="Proteomes" id="UP000095009">
    <property type="component" value="Unassembled WGS sequence"/>
</dbReference>
<reference evidence="2 3" key="1">
    <citation type="journal article" date="2016" name="Proc. Natl. Acad. Sci. U.S.A.">
        <title>Comparative genomics of biotechnologically important yeasts.</title>
        <authorList>
            <person name="Riley R."/>
            <person name="Haridas S."/>
            <person name="Wolfe K.H."/>
            <person name="Lopes M.R."/>
            <person name="Hittinger C.T."/>
            <person name="Goeker M."/>
            <person name="Salamov A.A."/>
            <person name="Wisecaver J.H."/>
            <person name="Long T.M."/>
            <person name="Calvey C.H."/>
            <person name="Aerts A.L."/>
            <person name="Barry K.W."/>
            <person name="Choi C."/>
            <person name="Clum A."/>
            <person name="Coughlan A.Y."/>
            <person name="Deshpande S."/>
            <person name="Douglass A.P."/>
            <person name="Hanson S.J."/>
            <person name="Klenk H.-P."/>
            <person name="LaButti K.M."/>
            <person name="Lapidus A."/>
            <person name="Lindquist E.A."/>
            <person name="Lipzen A.M."/>
            <person name="Meier-Kolthoff J.P."/>
            <person name="Ohm R.A."/>
            <person name="Otillar R.P."/>
            <person name="Pangilinan J.L."/>
            <person name="Peng Y."/>
            <person name="Rokas A."/>
            <person name="Rosa C.A."/>
            <person name="Scheuner C."/>
            <person name="Sibirny A.A."/>
            <person name="Slot J.C."/>
            <person name="Stielow J.B."/>
            <person name="Sun H."/>
            <person name="Kurtzman C.P."/>
            <person name="Blackwell M."/>
            <person name="Grigoriev I.V."/>
            <person name="Jeffries T.W."/>
        </authorList>
    </citation>
    <scope>NUCLEOTIDE SEQUENCE [LARGE SCALE GENOMIC DNA]</scope>
    <source>
        <strain evidence="2 3">DSM 6958</strain>
    </source>
</reference>
<keyword evidence="1" id="KW-0732">Signal</keyword>
<sequence>MQFKNILVTVGLIAASASSVSAQNATNTTGVPSNAMGNGGLYTVNAAALGAVVVGATGASVSH</sequence>